<dbReference type="EMBL" id="BMOB01000002">
    <property type="protein sequence ID" value="GGI80306.1"/>
    <property type="molecule type" value="Genomic_DNA"/>
</dbReference>
<proteinExistence type="inferred from homology"/>
<keyword evidence="7" id="KW-0653">Protein transport</keyword>
<dbReference type="GO" id="GO:0005886">
    <property type="term" value="C:plasma membrane"/>
    <property type="evidence" value="ECO:0007669"/>
    <property type="project" value="UniProtKB-SubCell"/>
</dbReference>
<evidence type="ECO:0000256" key="7">
    <source>
        <dbReference type="ARBA" id="ARBA00022927"/>
    </source>
</evidence>
<keyword evidence="4" id="KW-0813">Transport</keyword>
<evidence type="ECO:0000256" key="8">
    <source>
        <dbReference type="ARBA" id="ARBA00022989"/>
    </source>
</evidence>
<dbReference type="OrthoDB" id="9811406at2"/>
<evidence type="ECO:0000313" key="13">
    <source>
        <dbReference type="Proteomes" id="UP000630149"/>
    </source>
</evidence>
<evidence type="ECO:0000256" key="1">
    <source>
        <dbReference type="ARBA" id="ARBA00004162"/>
    </source>
</evidence>
<evidence type="ECO:0000256" key="11">
    <source>
        <dbReference type="SAM" id="Phobius"/>
    </source>
</evidence>
<dbReference type="Proteomes" id="UP000630149">
    <property type="component" value="Unassembled WGS sequence"/>
</dbReference>
<dbReference type="PRINTS" id="PR01853">
    <property type="entry name" value="YAJCTRNLCASE"/>
</dbReference>
<protein>
    <recommendedName>
        <fullName evidence="3">Sec translocon accessory complex subunit YajC</fullName>
    </recommendedName>
</protein>
<evidence type="ECO:0000256" key="4">
    <source>
        <dbReference type="ARBA" id="ARBA00022448"/>
    </source>
</evidence>
<keyword evidence="9" id="KW-0811">Translocation</keyword>
<dbReference type="Pfam" id="PF02699">
    <property type="entry name" value="YajC"/>
    <property type="match status" value="1"/>
</dbReference>
<dbReference type="GO" id="GO:0015031">
    <property type="term" value="P:protein transport"/>
    <property type="evidence" value="ECO:0007669"/>
    <property type="project" value="UniProtKB-KW"/>
</dbReference>
<dbReference type="AlphaFoldDB" id="A0A917JQL8"/>
<keyword evidence="10 11" id="KW-0472">Membrane</keyword>
<dbReference type="PANTHER" id="PTHR33909">
    <property type="entry name" value="SEC TRANSLOCON ACCESSORY COMPLEX SUBUNIT YAJC"/>
    <property type="match status" value="1"/>
</dbReference>
<evidence type="ECO:0000256" key="2">
    <source>
        <dbReference type="ARBA" id="ARBA00006742"/>
    </source>
</evidence>
<comment type="similarity">
    <text evidence="2">Belongs to the YajC family.</text>
</comment>
<feature type="transmembrane region" description="Helical" evidence="11">
    <location>
        <begin position="23"/>
        <end position="40"/>
    </location>
</feature>
<keyword evidence="6 11" id="KW-0812">Transmembrane</keyword>
<dbReference type="NCBIfam" id="TIGR00739">
    <property type="entry name" value="yajC"/>
    <property type="match status" value="1"/>
</dbReference>
<comment type="subcellular location">
    <subcellularLocation>
        <location evidence="1">Cell membrane</location>
        <topology evidence="1">Single-pass membrane protein</topology>
    </subcellularLocation>
</comment>
<dbReference type="SMART" id="SM01323">
    <property type="entry name" value="YajC"/>
    <property type="match status" value="1"/>
</dbReference>
<dbReference type="InterPro" id="IPR003849">
    <property type="entry name" value="Preprotein_translocase_YajC"/>
</dbReference>
<keyword evidence="13" id="KW-1185">Reference proteome</keyword>
<evidence type="ECO:0000256" key="6">
    <source>
        <dbReference type="ARBA" id="ARBA00022692"/>
    </source>
</evidence>
<accession>A0A917JQL8</accession>
<name>A0A917JQL8_9GAMM</name>
<reference evidence="12" key="2">
    <citation type="submission" date="2020-09" db="EMBL/GenBank/DDBJ databases">
        <authorList>
            <person name="Sun Q."/>
            <person name="Ohkuma M."/>
        </authorList>
    </citation>
    <scope>NUCLEOTIDE SEQUENCE</scope>
    <source>
        <strain evidence="12">JCM 13919</strain>
    </source>
</reference>
<organism evidence="12 13">
    <name type="scientific">Legionella impletisoli</name>
    <dbReference type="NCBI Taxonomy" id="343510"/>
    <lineage>
        <taxon>Bacteria</taxon>
        <taxon>Pseudomonadati</taxon>
        <taxon>Pseudomonadota</taxon>
        <taxon>Gammaproteobacteria</taxon>
        <taxon>Legionellales</taxon>
        <taxon>Legionellaceae</taxon>
        <taxon>Legionella</taxon>
    </lineage>
</organism>
<gene>
    <name evidence="12" type="primary">yajC</name>
    <name evidence="12" type="ORF">GCM10007966_06020</name>
</gene>
<reference evidence="12" key="1">
    <citation type="journal article" date="2014" name="Int. J. Syst. Evol. Microbiol.">
        <title>Complete genome sequence of Corynebacterium casei LMG S-19264T (=DSM 44701T), isolated from a smear-ripened cheese.</title>
        <authorList>
            <consortium name="US DOE Joint Genome Institute (JGI-PGF)"/>
            <person name="Walter F."/>
            <person name="Albersmeier A."/>
            <person name="Kalinowski J."/>
            <person name="Ruckert C."/>
        </authorList>
    </citation>
    <scope>NUCLEOTIDE SEQUENCE</scope>
    <source>
        <strain evidence="12">JCM 13919</strain>
    </source>
</reference>
<evidence type="ECO:0000256" key="5">
    <source>
        <dbReference type="ARBA" id="ARBA00022475"/>
    </source>
</evidence>
<evidence type="ECO:0000256" key="9">
    <source>
        <dbReference type="ARBA" id="ARBA00023010"/>
    </source>
</evidence>
<evidence type="ECO:0000313" key="12">
    <source>
        <dbReference type="EMBL" id="GGI80306.1"/>
    </source>
</evidence>
<sequence>MSFFISSAMAAQAGQPAQADGTFSLIMIAAIFVLFYFMLIRPQNKRAKEHRELISNLKKGDEIITSGGILAKVTALEEQYIKANIAEGIEINIQRNAVSAVLPKGTLKSL</sequence>
<evidence type="ECO:0000256" key="3">
    <source>
        <dbReference type="ARBA" id="ARBA00014962"/>
    </source>
</evidence>
<evidence type="ECO:0000256" key="10">
    <source>
        <dbReference type="ARBA" id="ARBA00023136"/>
    </source>
</evidence>
<comment type="caution">
    <text evidence="12">The sequence shown here is derived from an EMBL/GenBank/DDBJ whole genome shotgun (WGS) entry which is preliminary data.</text>
</comment>
<keyword evidence="5" id="KW-1003">Cell membrane</keyword>
<dbReference type="RefSeq" id="WP_131775878.1">
    <property type="nucleotide sequence ID" value="NZ_BMOB01000002.1"/>
</dbReference>
<keyword evidence="8 11" id="KW-1133">Transmembrane helix</keyword>
<dbReference type="PANTHER" id="PTHR33909:SF1">
    <property type="entry name" value="SEC TRANSLOCON ACCESSORY COMPLEX SUBUNIT YAJC"/>
    <property type="match status" value="1"/>
</dbReference>